<feature type="signal peptide" evidence="1">
    <location>
        <begin position="1"/>
        <end position="22"/>
    </location>
</feature>
<dbReference type="Proteomes" id="UP001374579">
    <property type="component" value="Unassembled WGS sequence"/>
</dbReference>
<name>A0AAN9AMM2_9CAEN</name>
<feature type="chain" id="PRO_5042826813" evidence="1">
    <location>
        <begin position="23"/>
        <end position="145"/>
    </location>
</feature>
<sequence length="145" mass="16388">MAITPYLIRTTLIFCLLGLAHSRAMRTDTSDAVEGEKGCEATFAEGQTAALTFFIRHDELAREDFFASLRRSDNPTSEIVICDRKSPVKCDIYNPRYKSKGIANDSFTVLIPNITREFEDTYVFETYAKDEHQSTIECKLTVTGN</sequence>
<keyword evidence="3" id="KW-1185">Reference proteome</keyword>
<reference evidence="2 3" key="1">
    <citation type="submission" date="2024-02" db="EMBL/GenBank/DDBJ databases">
        <title>Chromosome-scale genome assembly of the rough periwinkle Littorina saxatilis.</title>
        <authorList>
            <person name="De Jode A."/>
            <person name="Faria R."/>
            <person name="Formenti G."/>
            <person name="Sims Y."/>
            <person name="Smith T.P."/>
            <person name="Tracey A."/>
            <person name="Wood J.M.D."/>
            <person name="Zagrodzka Z.B."/>
            <person name="Johannesson K."/>
            <person name="Butlin R.K."/>
            <person name="Leder E.H."/>
        </authorList>
    </citation>
    <scope>NUCLEOTIDE SEQUENCE [LARGE SCALE GENOMIC DNA]</scope>
    <source>
        <strain evidence="2">Snail1</strain>
        <tissue evidence="2">Muscle</tissue>
    </source>
</reference>
<dbReference type="EMBL" id="JBAMIC010000719">
    <property type="protein sequence ID" value="KAK7089723.1"/>
    <property type="molecule type" value="Genomic_DNA"/>
</dbReference>
<evidence type="ECO:0000313" key="2">
    <source>
        <dbReference type="EMBL" id="KAK7089723.1"/>
    </source>
</evidence>
<accession>A0AAN9AMM2</accession>
<evidence type="ECO:0000256" key="1">
    <source>
        <dbReference type="SAM" id="SignalP"/>
    </source>
</evidence>
<evidence type="ECO:0000313" key="3">
    <source>
        <dbReference type="Proteomes" id="UP001374579"/>
    </source>
</evidence>
<keyword evidence="1" id="KW-0732">Signal</keyword>
<organism evidence="2 3">
    <name type="scientific">Littorina saxatilis</name>
    <dbReference type="NCBI Taxonomy" id="31220"/>
    <lineage>
        <taxon>Eukaryota</taxon>
        <taxon>Metazoa</taxon>
        <taxon>Spiralia</taxon>
        <taxon>Lophotrochozoa</taxon>
        <taxon>Mollusca</taxon>
        <taxon>Gastropoda</taxon>
        <taxon>Caenogastropoda</taxon>
        <taxon>Littorinimorpha</taxon>
        <taxon>Littorinoidea</taxon>
        <taxon>Littorinidae</taxon>
        <taxon>Littorina</taxon>
    </lineage>
</organism>
<gene>
    <name evidence="2" type="ORF">V1264_024835</name>
</gene>
<comment type="caution">
    <text evidence="2">The sequence shown here is derived from an EMBL/GenBank/DDBJ whole genome shotgun (WGS) entry which is preliminary data.</text>
</comment>
<proteinExistence type="predicted"/>
<protein>
    <submittedName>
        <fullName evidence="2">Uncharacterized protein</fullName>
    </submittedName>
</protein>
<dbReference type="AlphaFoldDB" id="A0AAN9AMM2"/>